<dbReference type="Proteomes" id="UP000427842">
    <property type="component" value="Unassembled WGS sequence"/>
</dbReference>
<dbReference type="Pfam" id="PF00294">
    <property type="entry name" value="PfkB"/>
    <property type="match status" value="1"/>
</dbReference>
<reference evidence="4 5" key="1">
    <citation type="submission" date="2018-09" db="EMBL/GenBank/DDBJ databases">
        <title>Genome sequence and characterization of the bcs clusters for the production of nanocellulose from the low pH resistant strain Komagataeibacter medellinensis ID13488.</title>
        <authorList>
            <person name="Hernandez-Arriaga A.M."/>
            <person name="Del Cerro C."/>
            <person name="Urbina L."/>
            <person name="Eceiza A."/>
            <person name="Retegi A."/>
            <person name="Prieto M.A."/>
        </authorList>
    </citation>
    <scope>NUCLEOTIDE SEQUENCE [LARGE SCALE GENOMIC DNA]</scope>
    <source>
        <strain evidence="4 5">ID13488</strain>
    </source>
</reference>
<gene>
    <name evidence="4" type="ORF">D3W54_14510</name>
</gene>
<name>A0ABQ6VR38_9PROT</name>
<evidence type="ECO:0000313" key="5">
    <source>
        <dbReference type="Proteomes" id="UP000427842"/>
    </source>
</evidence>
<dbReference type="SUPFAM" id="SSF53613">
    <property type="entry name" value="Ribokinase-like"/>
    <property type="match status" value="1"/>
</dbReference>
<keyword evidence="2" id="KW-0418">Kinase</keyword>
<protein>
    <submittedName>
        <fullName evidence="4">Winged helix-turn-helix transcriptional regulator</fullName>
    </submittedName>
</protein>
<dbReference type="InterPro" id="IPR011611">
    <property type="entry name" value="PfkB_dom"/>
</dbReference>
<dbReference type="InterPro" id="IPR029056">
    <property type="entry name" value="Ribokinase-like"/>
</dbReference>
<keyword evidence="5" id="KW-1185">Reference proteome</keyword>
<keyword evidence="1" id="KW-0808">Transferase</keyword>
<dbReference type="Gene3D" id="1.10.10.10">
    <property type="entry name" value="Winged helix-like DNA-binding domain superfamily/Winged helix DNA-binding domain"/>
    <property type="match status" value="1"/>
</dbReference>
<dbReference type="Pfam" id="PF13412">
    <property type="entry name" value="HTH_24"/>
    <property type="match status" value="1"/>
</dbReference>
<evidence type="ECO:0000256" key="2">
    <source>
        <dbReference type="ARBA" id="ARBA00022777"/>
    </source>
</evidence>
<dbReference type="PANTHER" id="PTHR10584:SF166">
    <property type="entry name" value="RIBOKINASE"/>
    <property type="match status" value="1"/>
</dbReference>
<dbReference type="Gene3D" id="3.40.1190.20">
    <property type="match status" value="1"/>
</dbReference>
<dbReference type="InterPro" id="IPR036388">
    <property type="entry name" value="WH-like_DNA-bd_sf"/>
</dbReference>
<dbReference type="InterPro" id="IPR036390">
    <property type="entry name" value="WH_DNA-bd_sf"/>
</dbReference>
<evidence type="ECO:0000259" key="3">
    <source>
        <dbReference type="Pfam" id="PF00294"/>
    </source>
</evidence>
<organism evidence="4 5">
    <name type="scientific">Komagataeibacter medellinensis</name>
    <dbReference type="NCBI Taxonomy" id="1177712"/>
    <lineage>
        <taxon>Bacteria</taxon>
        <taxon>Pseudomonadati</taxon>
        <taxon>Pseudomonadota</taxon>
        <taxon>Alphaproteobacteria</taxon>
        <taxon>Acetobacterales</taxon>
        <taxon>Acetobacteraceae</taxon>
        <taxon>Komagataeibacter</taxon>
    </lineage>
</organism>
<proteinExistence type="predicted"/>
<dbReference type="SUPFAM" id="SSF46785">
    <property type="entry name" value="Winged helix' DNA-binding domain"/>
    <property type="match status" value="1"/>
</dbReference>
<evidence type="ECO:0000313" key="4">
    <source>
        <dbReference type="EMBL" id="KAB8122404.1"/>
    </source>
</evidence>
<accession>A0ABQ6VR38</accession>
<feature type="domain" description="Carbohydrate kinase PfkB" evidence="3">
    <location>
        <begin position="70"/>
        <end position="354"/>
    </location>
</feature>
<dbReference type="EMBL" id="QYAZ01000002">
    <property type="protein sequence ID" value="KAB8122404.1"/>
    <property type="molecule type" value="Genomic_DNA"/>
</dbReference>
<comment type="caution">
    <text evidence="4">The sequence shown here is derived from an EMBL/GenBank/DDBJ whole genome shotgun (WGS) entry which is preliminary data.</text>
</comment>
<dbReference type="CDD" id="cd01941">
    <property type="entry name" value="YeiC_kinase_like"/>
    <property type="match status" value="1"/>
</dbReference>
<evidence type="ECO:0000256" key="1">
    <source>
        <dbReference type="ARBA" id="ARBA00022679"/>
    </source>
</evidence>
<sequence>MEHTMPPRHSLTEQERIVLDIIMDNPFASQKDLAERCGMTRPTLATHIGQLTRKGYLLGRAYVAATRAPIVCIGGAAIDRKFCLFSPLVPGTSNPATGYTGFGGVARNVCENLARLGQETALVSIVGDDLPGHALADHMKSCGVDTSRIQFAGNASTAEYIAILDDRHDLGVAVFDAVVFERLDIDYIRRCWPLIAAAGWLFVDCNVSVEVLAWLARKAREGSFSLAVDTVSVPKAQRLRGQLDGVQVLFTNRDEALTLLDGTTTADTSAAIAAALVMQGVGTVIMTEGARGLTVADSSGVHALPAYRTDVVDVTGAGDALVAATLSALSENMDTVTACRHGLAAAALTVGSRESVCPGISHDALDTFMTTHACTQGQAKETVQ</sequence>
<dbReference type="PANTHER" id="PTHR10584">
    <property type="entry name" value="SUGAR KINASE"/>
    <property type="match status" value="1"/>
</dbReference>